<feature type="compositionally biased region" description="Basic and acidic residues" evidence="1">
    <location>
        <begin position="64"/>
        <end position="74"/>
    </location>
</feature>
<dbReference type="EMBL" id="OX451737">
    <property type="protein sequence ID" value="CAI8599763.1"/>
    <property type="molecule type" value="Genomic_DNA"/>
</dbReference>
<evidence type="ECO:0000256" key="1">
    <source>
        <dbReference type="SAM" id="MobiDB-lite"/>
    </source>
</evidence>
<evidence type="ECO:0000313" key="2">
    <source>
        <dbReference type="EMBL" id="CAI8599763.1"/>
    </source>
</evidence>
<keyword evidence="3" id="KW-1185">Reference proteome</keyword>
<reference evidence="2 3" key="1">
    <citation type="submission" date="2023-01" db="EMBL/GenBank/DDBJ databases">
        <authorList>
            <person name="Kreplak J."/>
        </authorList>
    </citation>
    <scope>NUCLEOTIDE SEQUENCE [LARGE SCALE GENOMIC DNA]</scope>
</reference>
<organism evidence="2 3">
    <name type="scientific">Vicia faba</name>
    <name type="common">Broad bean</name>
    <name type="synonym">Faba vulgaris</name>
    <dbReference type="NCBI Taxonomy" id="3906"/>
    <lineage>
        <taxon>Eukaryota</taxon>
        <taxon>Viridiplantae</taxon>
        <taxon>Streptophyta</taxon>
        <taxon>Embryophyta</taxon>
        <taxon>Tracheophyta</taxon>
        <taxon>Spermatophyta</taxon>
        <taxon>Magnoliopsida</taxon>
        <taxon>eudicotyledons</taxon>
        <taxon>Gunneridae</taxon>
        <taxon>Pentapetalae</taxon>
        <taxon>rosids</taxon>
        <taxon>fabids</taxon>
        <taxon>Fabales</taxon>
        <taxon>Fabaceae</taxon>
        <taxon>Papilionoideae</taxon>
        <taxon>50 kb inversion clade</taxon>
        <taxon>NPAAA clade</taxon>
        <taxon>Hologalegina</taxon>
        <taxon>IRL clade</taxon>
        <taxon>Fabeae</taxon>
        <taxon>Vicia</taxon>
    </lineage>
</organism>
<accession>A0AAV0ZRM7</accession>
<name>A0AAV0ZRM7_VICFA</name>
<protein>
    <submittedName>
        <fullName evidence="2">Uncharacterized protein</fullName>
    </submittedName>
</protein>
<feature type="compositionally biased region" description="Basic and acidic residues" evidence="1">
    <location>
        <begin position="96"/>
        <end position="105"/>
    </location>
</feature>
<feature type="compositionally biased region" description="Polar residues" evidence="1">
    <location>
        <begin position="111"/>
        <end position="121"/>
    </location>
</feature>
<dbReference type="AlphaFoldDB" id="A0AAV0ZRM7"/>
<feature type="region of interest" description="Disordered" evidence="1">
    <location>
        <begin position="42"/>
        <end position="121"/>
    </location>
</feature>
<sequence length="121" mass="13887">MGLASIENNVDVLKFVEDVKGYNLVDVYVKHSVDIPNIVDEEEWGRDGPSYDNYDVVEVDNDVEGEKDKDLEHNEVDDEGDKDKDFEHNEVDDECDKDKNSKHNEVEDESGNNAEDSIYFN</sequence>
<dbReference type="Proteomes" id="UP001157006">
    <property type="component" value="Chromosome 2"/>
</dbReference>
<gene>
    <name evidence="2" type="ORF">VFH_II190280</name>
</gene>
<proteinExistence type="predicted"/>
<evidence type="ECO:0000313" key="3">
    <source>
        <dbReference type="Proteomes" id="UP001157006"/>
    </source>
</evidence>